<dbReference type="SUPFAM" id="SSF103473">
    <property type="entry name" value="MFS general substrate transporter"/>
    <property type="match status" value="1"/>
</dbReference>
<feature type="transmembrane region" description="Helical" evidence="1">
    <location>
        <begin position="100"/>
        <end position="120"/>
    </location>
</feature>
<dbReference type="PANTHER" id="PTHR23542:SF1">
    <property type="entry name" value="MAJOR FACILITATOR SUPERFAMILY (MFS) PROFILE DOMAIN-CONTAINING PROTEIN"/>
    <property type="match status" value="1"/>
</dbReference>
<keyword evidence="3" id="KW-1185">Reference proteome</keyword>
<reference evidence="2 3" key="1">
    <citation type="submission" date="2021-03" db="EMBL/GenBank/DDBJ databases">
        <title>Complete genome of Streptomyces formicae strain 1H-GS9 (DSM 100524).</title>
        <authorList>
            <person name="Atanasov K.E."/>
            <person name="Altabella T."/>
            <person name="Ferrer A."/>
        </authorList>
    </citation>
    <scope>NUCLEOTIDE SEQUENCE [LARGE SCALE GENOMIC DNA]</scope>
    <source>
        <strain evidence="2 3">1H-GS9</strain>
    </source>
</reference>
<gene>
    <name evidence="2" type="ORF">J4032_33820</name>
</gene>
<keyword evidence="1" id="KW-0812">Transmembrane</keyword>
<dbReference type="EMBL" id="CP071872">
    <property type="protein sequence ID" value="UNM15782.1"/>
    <property type="molecule type" value="Genomic_DNA"/>
</dbReference>
<keyword evidence="1" id="KW-0472">Membrane</keyword>
<feature type="transmembrane region" description="Helical" evidence="1">
    <location>
        <begin position="209"/>
        <end position="233"/>
    </location>
</feature>
<feature type="transmembrane region" description="Helical" evidence="1">
    <location>
        <begin position="297"/>
        <end position="314"/>
    </location>
</feature>
<feature type="transmembrane region" description="Helical" evidence="1">
    <location>
        <begin position="357"/>
        <end position="379"/>
    </location>
</feature>
<protein>
    <submittedName>
        <fullName evidence="2">MFS transporter</fullName>
    </submittedName>
</protein>
<evidence type="ECO:0000256" key="1">
    <source>
        <dbReference type="SAM" id="Phobius"/>
    </source>
</evidence>
<evidence type="ECO:0000313" key="3">
    <source>
        <dbReference type="Proteomes" id="UP000828924"/>
    </source>
</evidence>
<dbReference type="Gene3D" id="1.20.1250.20">
    <property type="entry name" value="MFS general substrate transporter like domains"/>
    <property type="match status" value="1"/>
</dbReference>
<feature type="transmembrane region" description="Helical" evidence="1">
    <location>
        <begin position="167"/>
        <end position="188"/>
    </location>
</feature>
<keyword evidence="1" id="KW-1133">Transmembrane helix</keyword>
<name>A0ABY3WT12_9ACTN</name>
<organism evidence="2 3">
    <name type="scientific">Streptomyces formicae</name>
    <dbReference type="NCBI Taxonomy" id="1616117"/>
    <lineage>
        <taxon>Bacteria</taxon>
        <taxon>Bacillati</taxon>
        <taxon>Actinomycetota</taxon>
        <taxon>Actinomycetes</taxon>
        <taxon>Kitasatosporales</taxon>
        <taxon>Streptomycetaceae</taxon>
        <taxon>Streptomyces</taxon>
    </lineage>
</organism>
<dbReference type="InterPro" id="IPR036259">
    <property type="entry name" value="MFS_trans_sf"/>
</dbReference>
<dbReference type="RefSeq" id="WP_242337855.1">
    <property type="nucleotide sequence ID" value="NZ_CP071872.1"/>
</dbReference>
<feature type="transmembrane region" description="Helical" evidence="1">
    <location>
        <begin position="326"/>
        <end position="345"/>
    </location>
</feature>
<feature type="transmembrane region" description="Helical" evidence="1">
    <location>
        <begin position="275"/>
        <end position="291"/>
    </location>
</feature>
<feature type="transmembrane region" description="Helical" evidence="1">
    <location>
        <begin position="43"/>
        <end position="65"/>
    </location>
</feature>
<proteinExistence type="predicted"/>
<dbReference type="Proteomes" id="UP000828924">
    <property type="component" value="Chromosome"/>
</dbReference>
<evidence type="ECO:0000313" key="2">
    <source>
        <dbReference type="EMBL" id="UNM15782.1"/>
    </source>
</evidence>
<feature type="transmembrane region" description="Helical" evidence="1">
    <location>
        <begin position="239"/>
        <end position="263"/>
    </location>
</feature>
<sequence length="402" mass="39913">MAYREIISRAVLTWGAVAVGARLPVAAAPLALVFLVRERPGGYTLGAVLAAVYVIGEIVGAPLLGMRMRPERARPQLAAGLAAGAAGFGALGVAHEAPPVLLGVFAFVAGAGPAAAPGGMRALLTSLVPERAVAQAMSLESVLTFGIWAVAPALTAALALAAPHAPLLLIAALMAASVAGLWVLPAGWATGEDPAGGDRGTLRVVLGVWPVYVTGAASMSLLALAELILPALLEQRGIAVGWSGVVLAGFSIGSAVGAFVYGLRSWPGRLPTQSLVLLLGVSACVAVVAVLPGLVWIGTGLAVAGVMQAGAMLTRNLTLRELLPPSALAAGYSVMYAAVGAGYAASGTLAGGLLRVAAPSTAILAGVCLTLLLAVVGAVGERRVSAAARVPKEPGAATAARL</sequence>
<feature type="transmembrane region" description="Helical" evidence="1">
    <location>
        <begin position="141"/>
        <end position="161"/>
    </location>
</feature>
<dbReference type="PANTHER" id="PTHR23542">
    <property type="match status" value="1"/>
</dbReference>
<feature type="transmembrane region" description="Helical" evidence="1">
    <location>
        <begin position="77"/>
        <end position="94"/>
    </location>
</feature>
<accession>A0ABY3WT12</accession>